<dbReference type="AlphaFoldDB" id="A0A5M6DDV9"/>
<keyword evidence="3" id="KW-1185">Reference proteome</keyword>
<organism evidence="2 3">
    <name type="scientific">Roseiconus nitratireducens</name>
    <dbReference type="NCBI Taxonomy" id="2605748"/>
    <lineage>
        <taxon>Bacteria</taxon>
        <taxon>Pseudomonadati</taxon>
        <taxon>Planctomycetota</taxon>
        <taxon>Planctomycetia</taxon>
        <taxon>Pirellulales</taxon>
        <taxon>Pirellulaceae</taxon>
        <taxon>Roseiconus</taxon>
    </lineage>
</organism>
<proteinExistence type="predicted"/>
<dbReference type="GO" id="GO:0016787">
    <property type="term" value="F:hydrolase activity"/>
    <property type="evidence" value="ECO:0007669"/>
    <property type="project" value="InterPro"/>
</dbReference>
<feature type="domain" description="Hydantoinase A/oxoprolinase" evidence="1">
    <location>
        <begin position="60"/>
        <end position="244"/>
    </location>
</feature>
<dbReference type="EMBL" id="VWOX01000004">
    <property type="protein sequence ID" value="KAA5544309.1"/>
    <property type="molecule type" value="Genomic_DNA"/>
</dbReference>
<evidence type="ECO:0000313" key="2">
    <source>
        <dbReference type="EMBL" id="KAA5544309.1"/>
    </source>
</evidence>
<comment type="caution">
    <text evidence="2">The sequence shown here is derived from an EMBL/GenBank/DDBJ whole genome shotgun (WGS) entry which is preliminary data.</text>
</comment>
<dbReference type="InterPro" id="IPR002821">
    <property type="entry name" value="Hydantoinase_A"/>
</dbReference>
<accession>A0A5M6DDV9</accession>
<name>A0A5M6DDV9_9BACT</name>
<dbReference type="Proteomes" id="UP000324479">
    <property type="component" value="Unassembled WGS sequence"/>
</dbReference>
<evidence type="ECO:0000313" key="3">
    <source>
        <dbReference type="Proteomes" id="UP000324479"/>
    </source>
</evidence>
<protein>
    <submittedName>
        <fullName evidence="2">Tetrahydromethanopterin-linked C1 transfer pathway</fullName>
    </submittedName>
</protein>
<dbReference type="Pfam" id="PF01968">
    <property type="entry name" value="Hydantoinase_A"/>
    <property type="match status" value="1"/>
</dbReference>
<evidence type="ECO:0000259" key="1">
    <source>
        <dbReference type="Pfam" id="PF01968"/>
    </source>
</evidence>
<dbReference type="RefSeq" id="WP_150075915.1">
    <property type="nucleotide sequence ID" value="NZ_VWOX01000004.1"/>
</dbReference>
<gene>
    <name evidence="2" type="ORF">FYK55_08135</name>
</gene>
<sequence length="349" mass="37277">MTGLGPQPPRVIGIDIGGANLKYADTDGHAFAVQFPLWKCAARLSDRLVKDLTGLARPDAVAVTMTGELADCFLDRAEGVIHIVRHATRAITKLGGCTPRFYGVDGSFHDAAEADQRVDLLAASNWHALGLFVARFVTPRGTLVDIGSTTTDLIPVVDRSVGTTSRTDHDRLREGSLVYVGAGRTPVCSLVDQLSLDGARIGIMREVFATMDDCRLLLGHEPVDGSDGQTADGKPRDVFHAANRLARMVGLDHRSLTIDQASGLARQVHARARRLIADGFDRVHQGGDVVVSGYAADLAEDLGQGSARISLDVQLGRTLSRSAPAYAVARLLQECIGLPGQDSADRLSR</sequence>
<reference evidence="2 3" key="1">
    <citation type="submission" date="2019-08" db="EMBL/GenBank/DDBJ databases">
        <authorList>
            <person name="Dhanesh K."/>
            <person name="Kumar G."/>
            <person name="Sasikala C."/>
            <person name="Venkata Ramana C."/>
        </authorList>
    </citation>
    <scope>NUCLEOTIDE SEQUENCE [LARGE SCALE GENOMIC DNA]</scope>
    <source>
        <strain evidence="2 3">JC645</strain>
    </source>
</reference>
<dbReference type="Gene3D" id="3.30.420.190">
    <property type="entry name" value="conserved archaeal protein q6m145"/>
    <property type="match status" value="1"/>
</dbReference>
<dbReference type="Gene3D" id="3.30.420.40">
    <property type="match status" value="1"/>
</dbReference>